<keyword evidence="2 7" id="KW-0479">Metal-binding</keyword>
<feature type="binding site" evidence="6">
    <location>
        <position position="135"/>
    </location>
    <ligand>
        <name>substrate</name>
    </ligand>
</feature>
<evidence type="ECO:0000256" key="2">
    <source>
        <dbReference type="ARBA" id="ARBA00022723"/>
    </source>
</evidence>
<dbReference type="Pfam" id="PF13378">
    <property type="entry name" value="MR_MLE_C"/>
    <property type="match status" value="1"/>
</dbReference>
<dbReference type="Pfam" id="PF02746">
    <property type="entry name" value="MR_MLE_N"/>
    <property type="match status" value="1"/>
</dbReference>
<feature type="domain" description="Mandelate racemase/muconate lactonizing enzyme C-terminal" evidence="9">
    <location>
        <begin position="141"/>
        <end position="239"/>
    </location>
</feature>
<feature type="binding site" evidence="7">
    <location>
        <position position="218"/>
    </location>
    <ligand>
        <name>Mg(2+)</name>
        <dbReference type="ChEBI" id="CHEBI:18420"/>
    </ligand>
</feature>
<keyword evidence="3 7" id="KW-0460">Magnesium</keyword>
<dbReference type="SFLD" id="SFLDF00009">
    <property type="entry name" value="o-succinylbenzoate_synthase"/>
    <property type="match status" value="1"/>
</dbReference>
<accession>A0A0W0X3I4</accession>
<evidence type="ECO:0000256" key="1">
    <source>
        <dbReference type="ARBA" id="ARBA00008031"/>
    </source>
</evidence>
<dbReference type="STRING" id="45070.Lnau_0321"/>
<feature type="binding site" evidence="7">
    <location>
        <position position="243"/>
    </location>
    <ligand>
        <name>Mg(2+)</name>
        <dbReference type="ChEBI" id="CHEBI:18420"/>
    </ligand>
</feature>
<dbReference type="OrthoDB" id="103536at2"/>
<proteinExistence type="inferred from homology"/>
<name>A0A0W0X3I4_9GAMM</name>
<evidence type="ECO:0000313" key="10">
    <source>
        <dbReference type="EMBL" id="KTD39122.1"/>
    </source>
</evidence>
<dbReference type="InterPro" id="IPR036849">
    <property type="entry name" value="Enolase-like_C_sf"/>
</dbReference>
<dbReference type="PROSITE" id="PS00908">
    <property type="entry name" value="MR_MLE_1"/>
    <property type="match status" value="1"/>
</dbReference>
<evidence type="ECO:0000313" key="11">
    <source>
        <dbReference type="Proteomes" id="UP000054725"/>
    </source>
</evidence>
<dbReference type="SUPFAM" id="SSF51604">
    <property type="entry name" value="Enolase C-terminal domain-like"/>
    <property type="match status" value="1"/>
</dbReference>
<dbReference type="FunFam" id="3.30.390.10:FF:000009">
    <property type="entry name" value="Hydrophobic dipeptide epimerase"/>
    <property type="match status" value="1"/>
</dbReference>
<dbReference type="EC" id="5.1.1.-" evidence="8"/>
<reference evidence="10 11" key="1">
    <citation type="submission" date="2015-11" db="EMBL/GenBank/DDBJ databases">
        <title>Genomic analysis of 38 Legionella species identifies large and diverse effector repertoires.</title>
        <authorList>
            <person name="Burstein D."/>
            <person name="Amaro F."/>
            <person name="Zusman T."/>
            <person name="Lifshitz Z."/>
            <person name="Cohen O."/>
            <person name="Gilbert J.A."/>
            <person name="Pupko T."/>
            <person name="Shuman H.A."/>
            <person name="Segal G."/>
        </authorList>
    </citation>
    <scope>NUCLEOTIDE SEQUENCE [LARGE SCALE GENOMIC DNA]</scope>
    <source>
        <strain evidence="10 11">ATCC 49506</strain>
    </source>
</reference>
<feature type="binding site" evidence="7">
    <location>
        <position position="190"/>
    </location>
    <ligand>
        <name>Mg(2+)</name>
        <dbReference type="ChEBI" id="CHEBI:18420"/>
    </ligand>
</feature>
<evidence type="ECO:0000256" key="4">
    <source>
        <dbReference type="ARBA" id="ARBA00023235"/>
    </source>
</evidence>
<feature type="binding site" evidence="6">
    <location>
        <position position="320"/>
    </location>
    <ligand>
        <name>substrate</name>
    </ligand>
</feature>
<comment type="caution">
    <text evidence="10">The sequence shown here is derived from an EMBL/GenBank/DDBJ whole genome shotgun (WGS) entry which is preliminary data.</text>
</comment>
<feature type="binding site" evidence="6">
    <location>
        <position position="295"/>
    </location>
    <ligand>
        <name>substrate</name>
    </ligand>
</feature>
<feature type="binding site" evidence="6">
    <location>
        <position position="322"/>
    </location>
    <ligand>
        <name>substrate</name>
    </ligand>
</feature>
<keyword evidence="11" id="KW-1185">Reference proteome</keyword>
<dbReference type="RefSeq" id="WP_058503407.1">
    <property type="nucleotide sequence ID" value="NZ_CAAAIF010000019.1"/>
</dbReference>
<dbReference type="PATRIC" id="fig|45070.6.peg.335"/>
<feature type="binding site" evidence="6">
    <location>
        <position position="160"/>
    </location>
    <ligand>
        <name>substrate</name>
    </ligand>
</feature>
<dbReference type="Proteomes" id="UP000054725">
    <property type="component" value="Unassembled WGS sequence"/>
</dbReference>
<dbReference type="SFLD" id="SFLDG00180">
    <property type="entry name" value="muconate_cycloisomerase"/>
    <property type="match status" value="1"/>
</dbReference>
<dbReference type="GO" id="GO:0016855">
    <property type="term" value="F:racemase and epimerase activity, acting on amino acids and derivatives"/>
    <property type="evidence" value="ECO:0007669"/>
    <property type="project" value="UniProtKB-UniRule"/>
</dbReference>
<dbReference type="PANTHER" id="PTHR48073:SF2">
    <property type="entry name" value="O-SUCCINYLBENZOATE SYNTHASE"/>
    <property type="match status" value="1"/>
</dbReference>
<dbReference type="InterPro" id="IPR029065">
    <property type="entry name" value="Enolase_C-like"/>
</dbReference>
<dbReference type="Gene3D" id="3.20.20.120">
    <property type="entry name" value="Enolase-like C-terminal domain"/>
    <property type="match status" value="1"/>
</dbReference>
<protein>
    <recommendedName>
        <fullName evidence="8">Dipeptide epimerase</fullName>
        <ecNumber evidence="8">5.1.1.-</ecNumber>
    </recommendedName>
</protein>
<dbReference type="AlphaFoldDB" id="A0A0W0X3I4"/>
<evidence type="ECO:0000256" key="8">
    <source>
        <dbReference type="RuleBase" id="RU366006"/>
    </source>
</evidence>
<feature type="binding site" evidence="6">
    <location>
        <position position="24"/>
    </location>
    <ligand>
        <name>substrate</name>
    </ligand>
</feature>
<gene>
    <name evidence="10" type="ORF">Lnau_0321</name>
</gene>
<organism evidence="10 11">
    <name type="scientific">Legionella nautarum</name>
    <dbReference type="NCBI Taxonomy" id="45070"/>
    <lineage>
        <taxon>Bacteria</taxon>
        <taxon>Pseudomonadati</taxon>
        <taxon>Pseudomonadota</taxon>
        <taxon>Gammaproteobacteria</taxon>
        <taxon>Legionellales</taxon>
        <taxon>Legionellaceae</taxon>
        <taxon>Legionella</taxon>
    </lineage>
</organism>
<dbReference type="EMBL" id="LNYO01000003">
    <property type="protein sequence ID" value="KTD39122.1"/>
    <property type="molecule type" value="Genomic_DNA"/>
</dbReference>
<dbReference type="InterPro" id="IPR013342">
    <property type="entry name" value="Mandelate_racemase_C"/>
</dbReference>
<dbReference type="GO" id="GO:0046872">
    <property type="term" value="F:metal ion binding"/>
    <property type="evidence" value="ECO:0007669"/>
    <property type="project" value="UniProtKB-KW"/>
</dbReference>
<dbReference type="CDD" id="cd03319">
    <property type="entry name" value="L-Ala-DL-Glu_epimerase"/>
    <property type="match status" value="1"/>
</dbReference>
<evidence type="ECO:0000256" key="7">
    <source>
        <dbReference type="PIRSR" id="PIRSR634603-3"/>
    </source>
</evidence>
<comment type="cofactor">
    <cofactor evidence="7 8">
        <name>Mg(2+)</name>
        <dbReference type="ChEBI" id="CHEBI:18420"/>
    </cofactor>
    <text evidence="7 8">Binds 1 Mg(2+) ion per subunit.</text>
</comment>
<feature type="active site" description="Proton acceptor; specific for (S)-substrate epimerization" evidence="5">
    <location>
        <position position="267"/>
    </location>
</feature>
<comment type="similarity">
    <text evidence="1 8">Belongs to the mandelate racemase/muconate lactonizing enzyme family.</text>
</comment>
<dbReference type="SMART" id="SM00922">
    <property type="entry name" value="MR_MLE"/>
    <property type="match status" value="1"/>
</dbReference>
<evidence type="ECO:0000256" key="5">
    <source>
        <dbReference type="PIRSR" id="PIRSR634603-1"/>
    </source>
</evidence>
<dbReference type="SFLD" id="SFLDS00001">
    <property type="entry name" value="Enolase"/>
    <property type="match status" value="1"/>
</dbReference>
<dbReference type="InterPro" id="IPR018110">
    <property type="entry name" value="Mandel_Rmase/mucon_lact_enz_CS"/>
</dbReference>
<dbReference type="InterPro" id="IPR034603">
    <property type="entry name" value="Dipeptide_epimerase"/>
</dbReference>
<dbReference type="PANTHER" id="PTHR48073">
    <property type="entry name" value="O-SUCCINYLBENZOATE SYNTHASE-RELATED"/>
    <property type="match status" value="1"/>
</dbReference>
<dbReference type="GO" id="GO:0006518">
    <property type="term" value="P:peptide metabolic process"/>
    <property type="evidence" value="ECO:0007669"/>
    <property type="project" value="UniProtKB-ARBA"/>
</dbReference>
<keyword evidence="4 8" id="KW-0413">Isomerase</keyword>
<feature type="binding site" evidence="6">
    <location>
        <position position="297"/>
    </location>
    <ligand>
        <name>substrate</name>
    </ligand>
</feature>
<dbReference type="GO" id="GO:0009063">
    <property type="term" value="P:amino acid catabolic process"/>
    <property type="evidence" value="ECO:0007669"/>
    <property type="project" value="InterPro"/>
</dbReference>
<evidence type="ECO:0000256" key="3">
    <source>
        <dbReference type="ARBA" id="ARBA00022842"/>
    </source>
</evidence>
<feature type="active site" description="Proton acceptor; specific for (R)-substrate epimerization" evidence="5">
    <location>
        <position position="162"/>
    </location>
</feature>
<sequence length="367" mass="39522">MNITEIHIAQLTIPLIRPFITAVRRTECVEDVVVMIKTDSGNLGYGSAASTPAITGDSTESIITAIKTILGPQLIGRSIAELNLLLQMNTQALVRNTSAKAAIDIALHDLFAQYCGLPLYQLLGGNKNSISSCITLSVKEIDAMVEDAVELVNQGHRTLKIKLGLKPLEDLKRVHAIRQEVGNSIILLVDANQGWSYEDALKVIDSLEQQQLNIALVEQPIKAQDLQHLKAISEQVDSLIIADEACFSPEDTLNIAKMNACDGVNIKLMKSAGLANAQAIYNIAKAAEMKIMVGCMLESPIGIAAIASFALSKPDIFYADLDPIYLIRDNPILGGAQRLGDKIILSDKPGLGIEGISQGLNQIGVIH</sequence>
<evidence type="ECO:0000259" key="9">
    <source>
        <dbReference type="SMART" id="SM00922"/>
    </source>
</evidence>
<dbReference type="InterPro" id="IPR029017">
    <property type="entry name" value="Enolase-like_N"/>
</dbReference>
<dbReference type="SUPFAM" id="SSF54826">
    <property type="entry name" value="Enolase N-terminal domain-like"/>
    <property type="match status" value="1"/>
</dbReference>
<dbReference type="Gene3D" id="3.30.390.10">
    <property type="entry name" value="Enolase-like, N-terminal domain"/>
    <property type="match status" value="1"/>
</dbReference>
<evidence type="ECO:0000256" key="6">
    <source>
        <dbReference type="PIRSR" id="PIRSR634603-2"/>
    </source>
</evidence>
<dbReference type="InterPro" id="IPR013341">
    <property type="entry name" value="Mandelate_racemase_N_dom"/>
</dbReference>